<evidence type="ECO:0000313" key="1">
    <source>
        <dbReference type="EMBL" id="KAH7302912.1"/>
    </source>
</evidence>
<sequence length="99" mass="11476">MDSQKLITELIACTRNIERNSIFPERVYLQNALKSLELASQAVPVPCVSHILREVLLQQIEFSYQYRKHQEEIDDSLLLRYAFEVFEGAKVLAIILDLP</sequence>
<proteinExistence type="predicted"/>
<gene>
    <name evidence="1" type="ORF">B0I35DRAFT_322451</name>
</gene>
<evidence type="ECO:0000313" key="2">
    <source>
        <dbReference type="Proteomes" id="UP000813444"/>
    </source>
</evidence>
<dbReference type="EMBL" id="JAGPNK010000047">
    <property type="protein sequence ID" value="KAH7302912.1"/>
    <property type="molecule type" value="Genomic_DNA"/>
</dbReference>
<keyword evidence="2" id="KW-1185">Reference proteome</keyword>
<organism evidence="1 2">
    <name type="scientific">Stachybotrys elegans</name>
    <dbReference type="NCBI Taxonomy" id="80388"/>
    <lineage>
        <taxon>Eukaryota</taxon>
        <taxon>Fungi</taxon>
        <taxon>Dikarya</taxon>
        <taxon>Ascomycota</taxon>
        <taxon>Pezizomycotina</taxon>
        <taxon>Sordariomycetes</taxon>
        <taxon>Hypocreomycetidae</taxon>
        <taxon>Hypocreales</taxon>
        <taxon>Stachybotryaceae</taxon>
        <taxon>Stachybotrys</taxon>
    </lineage>
</organism>
<accession>A0A8K0SAS3</accession>
<dbReference type="Proteomes" id="UP000813444">
    <property type="component" value="Unassembled WGS sequence"/>
</dbReference>
<comment type="caution">
    <text evidence="1">The sequence shown here is derived from an EMBL/GenBank/DDBJ whole genome shotgun (WGS) entry which is preliminary data.</text>
</comment>
<reference evidence="1" key="1">
    <citation type="journal article" date="2021" name="Nat. Commun.">
        <title>Genetic determinants of endophytism in the Arabidopsis root mycobiome.</title>
        <authorList>
            <person name="Mesny F."/>
            <person name="Miyauchi S."/>
            <person name="Thiergart T."/>
            <person name="Pickel B."/>
            <person name="Atanasova L."/>
            <person name="Karlsson M."/>
            <person name="Huettel B."/>
            <person name="Barry K.W."/>
            <person name="Haridas S."/>
            <person name="Chen C."/>
            <person name="Bauer D."/>
            <person name="Andreopoulos W."/>
            <person name="Pangilinan J."/>
            <person name="LaButti K."/>
            <person name="Riley R."/>
            <person name="Lipzen A."/>
            <person name="Clum A."/>
            <person name="Drula E."/>
            <person name="Henrissat B."/>
            <person name="Kohler A."/>
            <person name="Grigoriev I.V."/>
            <person name="Martin F.M."/>
            <person name="Hacquard S."/>
        </authorList>
    </citation>
    <scope>NUCLEOTIDE SEQUENCE</scope>
    <source>
        <strain evidence="1">MPI-CAGE-CH-0235</strain>
    </source>
</reference>
<feature type="non-terminal residue" evidence="1">
    <location>
        <position position="99"/>
    </location>
</feature>
<name>A0A8K0SAS3_9HYPO</name>
<dbReference type="OrthoDB" id="5087608at2759"/>
<dbReference type="AlphaFoldDB" id="A0A8K0SAS3"/>
<protein>
    <submittedName>
        <fullName evidence="1">Uncharacterized protein</fullName>
    </submittedName>
</protein>